<keyword evidence="4 5" id="KW-0012">Acyltransferase</keyword>
<dbReference type="InterPro" id="IPR017137">
    <property type="entry name" value="Arg-tRNA-P_Trfase_1_euk"/>
</dbReference>
<feature type="domain" description="N-end rule aminoacyl transferase C-terminal" evidence="8">
    <location>
        <begin position="326"/>
        <end position="462"/>
    </location>
</feature>
<evidence type="ECO:0000256" key="4">
    <source>
        <dbReference type="ARBA" id="ARBA00023315"/>
    </source>
</evidence>
<dbReference type="AlphaFoldDB" id="A0A1A9W0X3"/>
<evidence type="ECO:0000256" key="2">
    <source>
        <dbReference type="ARBA" id="ARBA00022679"/>
    </source>
</evidence>
<proteinExistence type="inferred from homology"/>
<evidence type="ECO:0000256" key="1">
    <source>
        <dbReference type="ARBA" id="ARBA00009991"/>
    </source>
</evidence>
<dbReference type="PANTHER" id="PTHR21367">
    <property type="entry name" value="ARGININE-TRNA-PROTEIN TRANSFERASE 1"/>
    <property type="match status" value="1"/>
</dbReference>
<dbReference type="PIRSF" id="PIRSF037207">
    <property type="entry name" value="ATE1_euk"/>
    <property type="match status" value="1"/>
</dbReference>
<accession>A0A1A9W0X3</accession>
<dbReference type="Pfam" id="PF04377">
    <property type="entry name" value="ATE_C"/>
    <property type="match status" value="1"/>
</dbReference>
<sequence>MGLTVIDYYGKQISKCGYCKGIQCSVGHGMHTYQMTPQDYQDLIDRGWRRSGHYCYKQDNKMTCCPCYTIKCDALEFKLTKSHKKILKRMTRFLRDGKKEASESRGFHSKNDEGVFDKDQAGEDGARGGIREEVHEPNIPLKNINLEAAGKANKNRQKYLTNEEKVTRTLYEASQLLDIKSIDSVKDMDTSQSTYNGMNPPCKKAKQMRLERKIAKQAAKGLMSETGGATTTKKSPKNAEKSLKDFIDDVTNADRHKLRIVLVPSSKNNYTERAFDLFCKYQLTVHNDTPDRLTPKRLQRFCYNSPLKLNIIHVNSKQFEETLMHSYALYEKYQTFVHNDRPNNVREYLDFLQRSPLKHCKPEDGPPLGFGSFHQQYWLDDQLIAVAVLDILPHCVSSVYFFYDPDYSFLSLGTYSSLREIELVQQLANSVSSLRYYYMGFYIHSCPKMRYKGKLCPSYLLCPETFTWHLLTDEIRSKLNAQKYQRFNPEVLARDVDEFLETDINNVLLLVDQNTCVTYRDYIQITDEDDRSTIMEYGKLVGKSLAHRIVYIKM</sequence>
<reference evidence="9" key="2">
    <citation type="submission" date="2020-05" db="UniProtKB">
        <authorList>
            <consortium name="EnsemblMetazoa"/>
        </authorList>
    </citation>
    <scope>IDENTIFICATION</scope>
    <source>
        <strain evidence="9">IAEA</strain>
    </source>
</reference>
<dbReference type="InterPro" id="IPR007472">
    <property type="entry name" value="N-end_Aminoacyl_Trfase_C"/>
</dbReference>
<dbReference type="GO" id="GO:0004057">
    <property type="term" value="F:arginyl-tRNA--protein transferase activity"/>
    <property type="evidence" value="ECO:0007669"/>
    <property type="project" value="UniProtKB-EC"/>
</dbReference>
<reference evidence="10" key="1">
    <citation type="submission" date="2014-03" db="EMBL/GenBank/DDBJ databases">
        <authorList>
            <person name="Aksoy S."/>
            <person name="Warren W."/>
            <person name="Wilson R.K."/>
        </authorList>
    </citation>
    <scope>NUCLEOTIDE SEQUENCE [LARGE SCALE GENOMIC DNA]</scope>
    <source>
        <strain evidence="10">IAEA</strain>
    </source>
</reference>
<feature type="region of interest" description="Disordered" evidence="6">
    <location>
        <begin position="98"/>
        <end position="136"/>
    </location>
</feature>
<evidence type="ECO:0000259" key="7">
    <source>
        <dbReference type="Pfam" id="PF04376"/>
    </source>
</evidence>
<dbReference type="Pfam" id="PF04376">
    <property type="entry name" value="ATE_N"/>
    <property type="match status" value="1"/>
</dbReference>
<dbReference type="PANTHER" id="PTHR21367:SF1">
    <property type="entry name" value="ARGINYL-TRNA--PROTEIN TRANSFERASE 1"/>
    <property type="match status" value="1"/>
</dbReference>
<evidence type="ECO:0000256" key="3">
    <source>
        <dbReference type="ARBA" id="ARBA00022786"/>
    </source>
</evidence>
<dbReference type="EnsemblMetazoa" id="GBRI002335-RA">
    <property type="protein sequence ID" value="GBRI002335-PA"/>
    <property type="gene ID" value="GBRI002335"/>
</dbReference>
<organism evidence="9 10">
    <name type="scientific">Glossina brevipalpis</name>
    <dbReference type="NCBI Taxonomy" id="37001"/>
    <lineage>
        <taxon>Eukaryota</taxon>
        <taxon>Metazoa</taxon>
        <taxon>Ecdysozoa</taxon>
        <taxon>Arthropoda</taxon>
        <taxon>Hexapoda</taxon>
        <taxon>Insecta</taxon>
        <taxon>Pterygota</taxon>
        <taxon>Neoptera</taxon>
        <taxon>Endopterygota</taxon>
        <taxon>Diptera</taxon>
        <taxon>Brachycera</taxon>
        <taxon>Muscomorpha</taxon>
        <taxon>Hippoboscoidea</taxon>
        <taxon>Glossinidae</taxon>
        <taxon>Glossina</taxon>
    </lineage>
</organism>
<keyword evidence="10" id="KW-1185">Reference proteome</keyword>
<comment type="similarity">
    <text evidence="1 5">Belongs to the R-transferase family.</text>
</comment>
<name>A0A1A9W0X3_9MUSC</name>
<dbReference type="InterPro" id="IPR007471">
    <property type="entry name" value="N-end_Aminoacyl_Trfase_N"/>
</dbReference>
<keyword evidence="2 5" id="KW-0808">Transferase</keyword>
<dbReference type="STRING" id="37001.A0A1A9W0X3"/>
<comment type="function">
    <text evidence="5">Involved in the post-translational conjugation of arginine to the N-terminal aspartate or glutamate of a protein. This arginylation is required for degradation of the protein via the ubiquitin pathway.</text>
</comment>
<dbReference type="InterPro" id="IPR030700">
    <property type="entry name" value="N-end_Aminoacyl_Trfase"/>
</dbReference>
<comment type="catalytic activity">
    <reaction evidence="5">
        <text>an N-terminal L-alpha-aminoacyl-[protein] + L-arginyl-tRNA(Arg) = an N-terminal L-arginyl-L-aminoacyl-[protein] + tRNA(Arg) + H(+)</text>
        <dbReference type="Rhea" id="RHEA:10208"/>
        <dbReference type="Rhea" id="RHEA-COMP:9658"/>
        <dbReference type="Rhea" id="RHEA-COMP:9673"/>
        <dbReference type="Rhea" id="RHEA-COMP:10636"/>
        <dbReference type="Rhea" id="RHEA-COMP:10638"/>
        <dbReference type="ChEBI" id="CHEBI:15378"/>
        <dbReference type="ChEBI" id="CHEBI:78442"/>
        <dbReference type="ChEBI" id="CHEBI:78513"/>
        <dbReference type="ChEBI" id="CHEBI:78597"/>
        <dbReference type="ChEBI" id="CHEBI:83562"/>
        <dbReference type="EC" id="2.3.2.8"/>
    </reaction>
</comment>
<dbReference type="GO" id="GO:0005737">
    <property type="term" value="C:cytoplasm"/>
    <property type="evidence" value="ECO:0007669"/>
    <property type="project" value="TreeGrafter"/>
</dbReference>
<evidence type="ECO:0000256" key="5">
    <source>
        <dbReference type="PIRNR" id="PIRNR037207"/>
    </source>
</evidence>
<dbReference type="VEuPathDB" id="VectorBase:GBRI002335"/>
<evidence type="ECO:0000313" key="10">
    <source>
        <dbReference type="Proteomes" id="UP000091820"/>
    </source>
</evidence>
<evidence type="ECO:0000256" key="6">
    <source>
        <dbReference type="SAM" id="MobiDB-lite"/>
    </source>
</evidence>
<protein>
    <recommendedName>
        <fullName evidence="5">Arginyl-tRNA--protein transferase 1</fullName>
        <shortName evidence="5">Arginyltransferase 1</shortName>
        <shortName evidence="5">R-transferase 1</shortName>
        <ecNumber evidence="5">2.3.2.8</ecNumber>
    </recommendedName>
    <alternativeName>
        <fullName evidence="5">Arginine-tRNA--protein transferase 1</fullName>
    </alternativeName>
</protein>
<keyword evidence="3 5" id="KW-0833">Ubl conjugation pathway</keyword>
<feature type="domain" description="N-end aminoacyl transferase N-terminal" evidence="7">
    <location>
        <begin position="14"/>
        <end position="85"/>
    </location>
</feature>
<dbReference type="InterPro" id="IPR016181">
    <property type="entry name" value="Acyl_CoA_acyltransferase"/>
</dbReference>
<dbReference type="EC" id="2.3.2.8" evidence="5"/>
<dbReference type="Proteomes" id="UP000091820">
    <property type="component" value="Unassembled WGS sequence"/>
</dbReference>
<evidence type="ECO:0000313" key="9">
    <source>
        <dbReference type="EnsemblMetazoa" id="GBRI002335-PA"/>
    </source>
</evidence>
<dbReference type="SUPFAM" id="SSF55729">
    <property type="entry name" value="Acyl-CoA N-acyltransferases (Nat)"/>
    <property type="match status" value="1"/>
</dbReference>
<feature type="region of interest" description="Disordered" evidence="6">
    <location>
        <begin position="219"/>
        <end position="240"/>
    </location>
</feature>
<evidence type="ECO:0000259" key="8">
    <source>
        <dbReference type="Pfam" id="PF04377"/>
    </source>
</evidence>